<proteinExistence type="predicted"/>
<dbReference type="PANTHER" id="PTHR30461">
    <property type="entry name" value="DNA-INVERTASE FROM LAMBDOID PROPHAGE"/>
    <property type="match status" value="1"/>
</dbReference>
<evidence type="ECO:0000313" key="4">
    <source>
        <dbReference type="Proteomes" id="UP001252875"/>
    </source>
</evidence>
<evidence type="ECO:0000259" key="2">
    <source>
        <dbReference type="PROSITE" id="PS51737"/>
    </source>
</evidence>
<dbReference type="InterPro" id="IPR050639">
    <property type="entry name" value="SSR_resolvase"/>
</dbReference>
<accession>A0ABU3F1D9</accession>
<dbReference type="Proteomes" id="UP001252875">
    <property type="component" value="Unassembled WGS sequence"/>
</dbReference>
<dbReference type="CDD" id="cd00338">
    <property type="entry name" value="Ser_Recombinase"/>
    <property type="match status" value="1"/>
</dbReference>
<reference evidence="3 4" key="1">
    <citation type="submission" date="2023-03" db="EMBL/GenBank/DDBJ databases">
        <authorList>
            <person name="Shen W."/>
            <person name="Cai J."/>
        </authorList>
    </citation>
    <scope>NUCLEOTIDE SEQUENCE [LARGE SCALE GENOMIC DNA]</scope>
    <source>
        <strain evidence="3 4">D6-4</strain>
    </source>
</reference>
<dbReference type="PROSITE" id="PS51737">
    <property type="entry name" value="RECOMBINASE_DNA_BIND"/>
    <property type="match status" value="1"/>
</dbReference>
<dbReference type="InterPro" id="IPR011109">
    <property type="entry name" value="DNA_bind_recombinase_dom"/>
</dbReference>
<dbReference type="InterPro" id="IPR036162">
    <property type="entry name" value="Resolvase-like_N_sf"/>
</dbReference>
<dbReference type="Pfam" id="PF00239">
    <property type="entry name" value="Resolvase"/>
    <property type="match status" value="1"/>
</dbReference>
<sequence length="468" mass="54832">MKVSYCRSSDWRKGKIAIRTQKNSNVREAEKMGVVIPEENFLFERGKSGRNLDRPKIQLLLEWIKSGKLDHGHLFISSYDRLTRNLRDLTYLLELFEFHDIHVHSAKEKIPKDMTPSVRTFYIHSLGVVSQNYIDTCRNHALVAAERRRNEGKPLGSAPYGYEYAEDRLILIPTDGATIRLIFELYLSGLGYKKICNELTKRGRSIYARNFKETDIYRILGNATYAGMLGKGENIYKGKHQAIVSMKDFERVQQLRKSKQRGKKYEVNYPLRRKILCSCGWHVSCHTYNPKKGPLRRYYVCANPIHREEGGTTQLPAEAIEEQLITQVRKFLANQSFLKQLLRHIEQEHKRLKQFERKRLGSIKQQKDQLLSAYENTLINASDFSEQLKQLKREEEMNSIQKHKVVTKENLSRLLLTEEKMEDRFFFNLIQRVELSDSNELDGLYLEQLPAYNLMGRRNEYEATDTNP</sequence>
<dbReference type="InterPro" id="IPR006119">
    <property type="entry name" value="Resolv_N"/>
</dbReference>
<dbReference type="SMART" id="SM00857">
    <property type="entry name" value="Resolvase"/>
    <property type="match status" value="1"/>
</dbReference>
<dbReference type="SUPFAM" id="SSF53041">
    <property type="entry name" value="Resolvase-like"/>
    <property type="match status" value="1"/>
</dbReference>
<feature type="domain" description="Recombinase" evidence="2">
    <location>
        <begin position="159"/>
        <end position="262"/>
    </location>
</feature>
<dbReference type="InterPro" id="IPR038109">
    <property type="entry name" value="DNA_bind_recomb_sf"/>
</dbReference>
<feature type="coiled-coil region" evidence="1">
    <location>
        <begin position="338"/>
        <end position="394"/>
    </location>
</feature>
<dbReference type="Gene3D" id="3.40.50.1390">
    <property type="entry name" value="Resolvase, N-terminal catalytic domain"/>
    <property type="match status" value="1"/>
</dbReference>
<evidence type="ECO:0000256" key="1">
    <source>
        <dbReference type="SAM" id="Coils"/>
    </source>
</evidence>
<dbReference type="RefSeq" id="WP_311822956.1">
    <property type="nucleotide sequence ID" value="NZ_JARPYF010000008.1"/>
</dbReference>
<comment type="caution">
    <text evidence="3">The sequence shown here is derived from an EMBL/GenBank/DDBJ whole genome shotgun (WGS) entry which is preliminary data.</text>
</comment>
<keyword evidence="1" id="KW-0175">Coiled coil</keyword>
<dbReference type="Gene3D" id="3.90.1750.20">
    <property type="entry name" value="Putative Large Serine Recombinase, Chain B, Domain 2"/>
    <property type="match status" value="1"/>
</dbReference>
<dbReference type="PANTHER" id="PTHR30461:SF23">
    <property type="entry name" value="DNA RECOMBINASE-RELATED"/>
    <property type="match status" value="1"/>
</dbReference>
<name>A0ABU3F1D9_9ENTE</name>
<keyword evidence="4" id="KW-1185">Reference proteome</keyword>
<gene>
    <name evidence="3" type="ORF">P7D85_14305</name>
</gene>
<evidence type="ECO:0000313" key="3">
    <source>
        <dbReference type="EMBL" id="MDT2600955.1"/>
    </source>
</evidence>
<protein>
    <submittedName>
        <fullName evidence="3">Recombinase family protein</fullName>
    </submittedName>
</protein>
<dbReference type="Pfam" id="PF07508">
    <property type="entry name" value="Recombinase"/>
    <property type="match status" value="1"/>
</dbReference>
<organism evidence="3 4">
    <name type="scientific">Enterococcus hulanensis</name>
    <dbReference type="NCBI Taxonomy" id="2559929"/>
    <lineage>
        <taxon>Bacteria</taxon>
        <taxon>Bacillati</taxon>
        <taxon>Bacillota</taxon>
        <taxon>Bacilli</taxon>
        <taxon>Lactobacillales</taxon>
        <taxon>Enterococcaceae</taxon>
        <taxon>Enterococcus</taxon>
    </lineage>
</organism>
<dbReference type="EMBL" id="JARPYI010000008">
    <property type="protein sequence ID" value="MDT2600955.1"/>
    <property type="molecule type" value="Genomic_DNA"/>
</dbReference>